<dbReference type="SMART" id="SM00724">
    <property type="entry name" value="TLC"/>
    <property type="match status" value="1"/>
</dbReference>
<keyword evidence="3 6" id="KW-1133">Transmembrane helix</keyword>
<reference evidence="8" key="1">
    <citation type="journal article" date="2013" name="Genome Biol. Evol.">
        <title>Punctuated emergences of genetic and phenotypic innovations in eumetazoan, bilaterian, euteleostome, and hominidae ancestors.</title>
        <authorList>
            <person name="Wenger Y."/>
            <person name="Galliot B."/>
        </authorList>
    </citation>
    <scope>NUCLEOTIDE SEQUENCE</scope>
    <source>
        <tissue evidence="8">Whole animals</tissue>
    </source>
</reference>
<evidence type="ECO:0000256" key="1">
    <source>
        <dbReference type="ARBA" id="ARBA00004141"/>
    </source>
</evidence>
<accession>T2MB26</accession>
<keyword evidence="4 5" id="KW-0472">Membrane</keyword>
<evidence type="ECO:0000256" key="2">
    <source>
        <dbReference type="ARBA" id="ARBA00022692"/>
    </source>
</evidence>
<dbReference type="OrthoDB" id="506011at2759"/>
<gene>
    <name evidence="8" type="primary">TMEM136</name>
</gene>
<dbReference type="InterPro" id="IPR042512">
    <property type="entry name" value="TLCD5"/>
</dbReference>
<feature type="transmembrane region" description="Helical" evidence="6">
    <location>
        <begin position="142"/>
        <end position="161"/>
    </location>
</feature>
<dbReference type="PANTHER" id="PTHR31898:SF1">
    <property type="entry name" value="TLC DOMAIN-CONTAINING PROTEIN 5"/>
    <property type="match status" value="1"/>
</dbReference>
<feature type="transmembrane region" description="Helical" evidence="6">
    <location>
        <begin position="47"/>
        <end position="64"/>
    </location>
</feature>
<feature type="transmembrane region" description="Helical" evidence="6">
    <location>
        <begin position="236"/>
        <end position="257"/>
    </location>
</feature>
<evidence type="ECO:0000256" key="5">
    <source>
        <dbReference type="PROSITE-ProRule" id="PRU00205"/>
    </source>
</evidence>
<name>T2MB26_HYDVU</name>
<protein>
    <submittedName>
        <fullName evidence="8">Transmembrane protein 136</fullName>
    </submittedName>
</protein>
<dbReference type="EMBL" id="HAAD01003049">
    <property type="protein sequence ID" value="CDG69281.1"/>
    <property type="molecule type" value="mRNA"/>
</dbReference>
<dbReference type="PANTHER" id="PTHR31898">
    <property type="entry name" value="TRANSMEMBRANE PROTEIN 136"/>
    <property type="match status" value="1"/>
</dbReference>
<evidence type="ECO:0000256" key="3">
    <source>
        <dbReference type="ARBA" id="ARBA00022989"/>
    </source>
</evidence>
<sequence>MQVLIWPCHGQSVERCVKQVTDASSRVYTYEKREGFVQTQEASRKSMLVQISVSLSIWSAYYIFLRNFFNKYSAEWISRIVACTHSFISCMLAEWCMFTTPWLFNRIGDVNFEEYNTVVYVSAGYFIFETIWCIFMRTEGVLMFLHHVTSLLSLIACAFLQKSGAEVLLTTWGAELTNPFLQIRWFLLEGKMYETSFAFLNDFIFVGMFFFVRLGLGSVLMYFVHYSNRTAMLFKFGGYLFYFIGILWSYQIYKFAFKRFYKFSLKKV</sequence>
<dbReference type="InterPro" id="IPR006634">
    <property type="entry name" value="TLC-dom"/>
</dbReference>
<feature type="non-terminal residue" evidence="8">
    <location>
        <position position="1"/>
    </location>
</feature>
<evidence type="ECO:0000259" key="7">
    <source>
        <dbReference type="PROSITE" id="PS50922"/>
    </source>
</evidence>
<feature type="transmembrane region" description="Helical" evidence="6">
    <location>
        <begin position="76"/>
        <end position="98"/>
    </location>
</feature>
<comment type="subcellular location">
    <subcellularLocation>
        <location evidence="1">Membrane</location>
        <topology evidence="1">Multi-pass membrane protein</topology>
    </subcellularLocation>
</comment>
<proteinExistence type="evidence at transcript level"/>
<dbReference type="PROSITE" id="PS50922">
    <property type="entry name" value="TLC"/>
    <property type="match status" value="1"/>
</dbReference>
<evidence type="ECO:0000256" key="6">
    <source>
        <dbReference type="SAM" id="Phobius"/>
    </source>
</evidence>
<evidence type="ECO:0000313" key="8">
    <source>
        <dbReference type="EMBL" id="CDG69281.1"/>
    </source>
</evidence>
<dbReference type="GO" id="GO:0016020">
    <property type="term" value="C:membrane"/>
    <property type="evidence" value="ECO:0007669"/>
    <property type="project" value="UniProtKB-SubCell"/>
</dbReference>
<feature type="transmembrane region" description="Helical" evidence="6">
    <location>
        <begin position="199"/>
        <end position="224"/>
    </location>
</feature>
<feature type="domain" description="TLC" evidence="7">
    <location>
        <begin position="71"/>
        <end position="261"/>
    </location>
</feature>
<dbReference type="Pfam" id="PF03798">
    <property type="entry name" value="TRAM_LAG1_CLN8"/>
    <property type="match status" value="1"/>
</dbReference>
<dbReference type="AlphaFoldDB" id="T2MB26"/>
<keyword evidence="2 5" id="KW-0812">Transmembrane</keyword>
<evidence type="ECO:0000256" key="4">
    <source>
        <dbReference type="ARBA" id="ARBA00023136"/>
    </source>
</evidence>
<feature type="transmembrane region" description="Helical" evidence="6">
    <location>
        <begin position="118"/>
        <end position="135"/>
    </location>
</feature>
<organism evidence="8">
    <name type="scientific">Hydra vulgaris</name>
    <name type="common">Hydra</name>
    <name type="synonym">Hydra attenuata</name>
    <dbReference type="NCBI Taxonomy" id="6087"/>
    <lineage>
        <taxon>Eukaryota</taxon>
        <taxon>Metazoa</taxon>
        <taxon>Cnidaria</taxon>
        <taxon>Hydrozoa</taxon>
        <taxon>Hydroidolina</taxon>
        <taxon>Anthoathecata</taxon>
        <taxon>Aplanulata</taxon>
        <taxon>Hydridae</taxon>
        <taxon>Hydra</taxon>
    </lineage>
</organism>